<feature type="domain" description="DUF2172" evidence="2">
    <location>
        <begin position="58"/>
        <end position="149"/>
    </location>
</feature>
<feature type="region of interest" description="Disordered" evidence="1">
    <location>
        <begin position="294"/>
        <end position="355"/>
    </location>
</feature>
<proteinExistence type="predicted"/>
<feature type="domain" description="DUF4910" evidence="3">
    <location>
        <begin position="9"/>
        <end position="294"/>
    </location>
</feature>
<feature type="compositionally biased region" description="Low complexity" evidence="1">
    <location>
        <begin position="300"/>
        <end position="323"/>
    </location>
</feature>
<evidence type="ECO:0000259" key="3">
    <source>
        <dbReference type="Pfam" id="PF16254"/>
    </source>
</evidence>
<dbReference type="Pfam" id="PF16254">
    <property type="entry name" value="DUF4910"/>
    <property type="match status" value="1"/>
</dbReference>
<evidence type="ECO:0000313" key="4">
    <source>
        <dbReference type="EMBL" id="BFO16104.1"/>
    </source>
</evidence>
<evidence type="ECO:0008006" key="5">
    <source>
        <dbReference type="Google" id="ProtNLM"/>
    </source>
</evidence>
<sequence>MTQPGEEMYALVERMYPLCRSITGDGVRATLGIVDEYILHMHEVPTGTRVLDWTVPQEWNIRDAYIADADGRRVVDFRASSLHVLGYSVPVSATMPLAELRDHLHTLPEHPSWVPYRTSYYEPKWGFCLAQETLDALPDGEYEVCVDSTLADGHLTYGEHVVPGQVPDEVIVSCHVCHPSLANDNLAGIAVAVFLARALAEQRPYYTYRFIFAPGTIGAITWLARNRERVERVKHGLVLACAGDPGQLTYKRSRRGDAEIDRVLRHVLAASERPHRVTEFTPYGYDERQYCSPGSTSAWARSPGPRTRATPSTTPRRTTWTSSPRRRWPTRSPSAVRRSPCSTATGGTSTSARTANRSWDDGVVRLARRAQRRQAGPACHALGTQPLRRRARSAGRRGTGRAAVRHDRRRGRRVARRRADQGVTQMTAEGRRRRHRRGPPGGASSGGCPGDWPTRRPPACPTSWWASMWPAHWD</sequence>
<dbReference type="Pfam" id="PF09940">
    <property type="entry name" value="DUF2172"/>
    <property type="match status" value="1"/>
</dbReference>
<feature type="compositionally biased region" description="Basic residues" evidence="1">
    <location>
        <begin position="387"/>
        <end position="399"/>
    </location>
</feature>
<dbReference type="SUPFAM" id="SSF53187">
    <property type="entry name" value="Zn-dependent exopeptidases"/>
    <property type="match status" value="1"/>
</dbReference>
<dbReference type="Gene3D" id="3.50.30.90">
    <property type="match status" value="1"/>
</dbReference>
<dbReference type="Gene3D" id="3.40.630.10">
    <property type="entry name" value="Zn peptidases"/>
    <property type="match status" value="1"/>
</dbReference>
<dbReference type="EMBL" id="AP035768">
    <property type="protein sequence ID" value="BFO16104.1"/>
    <property type="molecule type" value="Genomic_DNA"/>
</dbReference>
<feature type="compositionally biased region" description="Basic residues" evidence="1">
    <location>
        <begin position="406"/>
        <end position="416"/>
    </location>
</feature>
<protein>
    <recommendedName>
        <fullName evidence="5">DUF4910 domain-containing protein</fullName>
    </recommendedName>
</protein>
<evidence type="ECO:0000259" key="2">
    <source>
        <dbReference type="Pfam" id="PF09940"/>
    </source>
</evidence>
<gene>
    <name evidence="4" type="ORF">SHKM778_24920</name>
</gene>
<organism evidence="4">
    <name type="scientific">Streptomyces haneummycinicus</name>
    <dbReference type="NCBI Taxonomy" id="3074435"/>
    <lineage>
        <taxon>Bacteria</taxon>
        <taxon>Bacillati</taxon>
        <taxon>Actinomycetota</taxon>
        <taxon>Actinomycetes</taxon>
        <taxon>Kitasatosporales</taxon>
        <taxon>Streptomycetaceae</taxon>
        <taxon>Streptomyces</taxon>
    </lineage>
</organism>
<name>A0AAT9HFB4_9ACTN</name>
<evidence type="ECO:0000256" key="1">
    <source>
        <dbReference type="SAM" id="MobiDB-lite"/>
    </source>
</evidence>
<feature type="compositionally biased region" description="Gly residues" evidence="1">
    <location>
        <begin position="439"/>
        <end position="449"/>
    </location>
</feature>
<feature type="region of interest" description="Disordered" evidence="1">
    <location>
        <begin position="370"/>
        <end position="464"/>
    </location>
</feature>
<dbReference type="InterPro" id="IPR032610">
    <property type="entry name" value="DUF2172"/>
</dbReference>
<feature type="compositionally biased region" description="Low complexity" evidence="1">
    <location>
        <begin position="342"/>
        <end position="355"/>
    </location>
</feature>
<accession>A0AAT9HFB4</accession>
<reference evidence="4" key="2">
    <citation type="submission" date="2024-07" db="EMBL/GenBank/DDBJ databases">
        <title>Streptomyces haneummycinica sp. nov., a new antibiotic-producing actinobacterium isolated from marine sediment.</title>
        <authorList>
            <person name="Uemura M."/>
            <person name="Hamada M."/>
            <person name="Hirano S."/>
            <person name="Kobayashi K."/>
            <person name="Ohshiro T."/>
            <person name="Kobayashi T."/>
            <person name="Terahara T."/>
        </authorList>
    </citation>
    <scope>NUCLEOTIDE SEQUENCE</scope>
    <source>
        <strain evidence="4">KM77-8</strain>
    </source>
</reference>
<reference evidence="4" key="1">
    <citation type="submission" date="2024-06" db="EMBL/GenBank/DDBJ databases">
        <authorList>
            <consortium name="consrtm"/>
            <person name="Uemura M."/>
            <person name="Terahara T."/>
        </authorList>
    </citation>
    <scope>NUCLEOTIDE SEQUENCE</scope>
    <source>
        <strain evidence="4">KM77-8</strain>
    </source>
</reference>
<dbReference type="AlphaFoldDB" id="A0AAT9HFB4"/>
<dbReference type="InterPro" id="IPR032589">
    <property type="entry name" value="DUF4910"/>
</dbReference>